<evidence type="ECO:0000313" key="2">
    <source>
        <dbReference type="EMBL" id="NYZ61369.1"/>
    </source>
</evidence>
<feature type="signal peptide" evidence="1">
    <location>
        <begin position="1"/>
        <end position="40"/>
    </location>
</feature>
<evidence type="ECO:0000313" key="3">
    <source>
        <dbReference type="Proteomes" id="UP000589896"/>
    </source>
</evidence>
<accession>A0A7Z0TUP1</accession>
<reference evidence="2 3" key="1">
    <citation type="submission" date="2020-07" db="EMBL/GenBank/DDBJ databases">
        <title>isolation of Luteimonas sp. SJ-16.</title>
        <authorList>
            <person name="Huang X.-X."/>
            <person name="Xu L."/>
            <person name="Sun J.-Q."/>
        </authorList>
    </citation>
    <scope>NUCLEOTIDE SEQUENCE [LARGE SCALE GENOMIC DNA]</scope>
    <source>
        <strain evidence="2 3">SJ-16</strain>
    </source>
</reference>
<dbReference type="Gene3D" id="2.40.160.10">
    <property type="entry name" value="Porin"/>
    <property type="match status" value="1"/>
</dbReference>
<dbReference type="EMBL" id="JACCJZ010000004">
    <property type="protein sequence ID" value="NYZ61369.1"/>
    <property type="molecule type" value="Genomic_DNA"/>
</dbReference>
<evidence type="ECO:0000256" key="1">
    <source>
        <dbReference type="SAM" id="SignalP"/>
    </source>
</evidence>
<dbReference type="InterPro" id="IPR023614">
    <property type="entry name" value="Porin_dom_sf"/>
</dbReference>
<dbReference type="SUPFAM" id="SSF56935">
    <property type="entry name" value="Porins"/>
    <property type="match status" value="1"/>
</dbReference>
<dbReference type="Proteomes" id="UP000589896">
    <property type="component" value="Unassembled WGS sequence"/>
</dbReference>
<evidence type="ECO:0008006" key="4">
    <source>
        <dbReference type="Google" id="ProtNLM"/>
    </source>
</evidence>
<comment type="caution">
    <text evidence="2">The sequence shown here is derived from an EMBL/GenBank/DDBJ whole genome shotgun (WGS) entry which is preliminary data.</text>
</comment>
<gene>
    <name evidence="2" type="ORF">H0E82_01130</name>
</gene>
<organism evidence="2 3">
    <name type="scientific">Luteimonas deserti</name>
    <dbReference type="NCBI Taxonomy" id="2752306"/>
    <lineage>
        <taxon>Bacteria</taxon>
        <taxon>Pseudomonadati</taxon>
        <taxon>Pseudomonadota</taxon>
        <taxon>Gammaproteobacteria</taxon>
        <taxon>Lysobacterales</taxon>
        <taxon>Lysobacteraceae</taxon>
        <taxon>Luteimonas</taxon>
    </lineage>
</organism>
<dbReference type="AlphaFoldDB" id="A0A7Z0TUP1"/>
<name>A0A7Z0TUP1_9GAMM</name>
<keyword evidence="3" id="KW-1185">Reference proteome</keyword>
<feature type="chain" id="PRO_5031432777" description="TonB-dependent receptor" evidence="1">
    <location>
        <begin position="41"/>
        <end position="1134"/>
    </location>
</feature>
<proteinExistence type="predicted"/>
<sequence>MSRATSRPLTAMDVRRMRVTRQFLHPLVLAMAMTPMLATAQTVSGDQRFTPALGQAAPLYPQSPEQRDRAPQPLYAQPGNVGYSVNAAVDRVVVEVDRDGVPADGQSPVKVVVQLFGADGRPMAGEAFATVEHSGGRIKLPDGRTDEFGPGRLDADEVTPGIQLPVRDGRAEFELLAPFDPQDVLLRVTSGAHSAEGVVGFVPEMRDLIATGLIEGVINFRRNGDGLIDGTRRGDGFDREIRRWERQFNNGKANGAARAAFFAKGSIKGEYLLTAAYDSDKDVRARLLRDIRPDEFYPVYGDASLRGFDARSAERLYVRVDKDRSYLLYGDFQTGDNIVTHSGVDFGMQAGQRVLGTYNRTATGLGWHFENARVRGNVFAIQDSLRQVIEELPTSGSGPYGLRNNAVLEGSERVEVVVRDRNQPSRIVSVRPLGRLVDYSFEPFSGRILLNSFLPSFDSDLNPVSLRITYELDQGTESFLVAGADAQLRLGARSEVGGAYVDDRNPFAGFEMGSANIGHRFGANTWVVAEAARTRSEVNTNSVNQYGTPALQGLSGLVEGDAWRMEFGHVGPVFDLRLFAGQSDPAFNNPASPLYGGRGEYTAASRWRLHDRLELYAEALRSEDRNPDGGERDAASAGTRVAVTDRLTLDFGYRAIRETVGAYYTWASSTGYGDIGGLSGGYATGAGGGALGYGQQPLDPLTGLPIIASGNPNDVGSGLPVGTELSSDMLRIGAGYRASERFTVGGEVEQDIHGEDRNRVALGMDYQLRERSRVYGRYEKQTGISGVNGLTQDGRSADTVALGVDTSFVRDTQLFSEYRMRDAIAGRDIQAASGMRNRWDVTEGLRIDTTLEHTNVIAGTVGDSTGVGVALDYSANPLWRGNIRIEHRVSDDVAGTPTNEAYDTTLLMFLAARKLSRDWTALSRNYLLRTDYEARGDVLQNRFQVGAAYRDTDTNRVNALARYEFKLEKDESGMDGSGFGSDTGQDIRSSAHIVSAHADWHPSRPWWLTGRVAAKWQRDSFFYADTGRADDDFNAVLLSGRVVYDITERWDIGVLGSTFRGRAGANQYALGLEVGRLLRQNLWLSAGYNATGFRGDDDLSGYEYTQQGAFVRLRFKFDEDLFRREDARYRDPVR</sequence>
<protein>
    <recommendedName>
        <fullName evidence="4">TonB-dependent receptor</fullName>
    </recommendedName>
</protein>
<keyword evidence="1" id="KW-0732">Signal</keyword>